<reference evidence="4" key="1">
    <citation type="submission" date="2015-09" db="EMBL/GenBank/DDBJ databases">
        <authorList>
            <person name="Rodrigo-Torres Lidia"/>
            <person name="Arahal R.David."/>
        </authorList>
    </citation>
    <scope>NUCLEOTIDE SEQUENCE [LARGE SCALE GENOMIC DNA]</scope>
    <source>
        <strain evidence="4">CECT 5114</strain>
    </source>
</reference>
<dbReference type="RefSeq" id="WP_058315694.1">
    <property type="nucleotide sequence ID" value="NZ_CYTO01000009.1"/>
</dbReference>
<sequence>MKKLVLFAALTAMGLATTAIAEVLVEDTDGNGAFSFAELQAVYPELSEEAFVALDADESGELSEDELKLAMEMEKLPK</sequence>
<evidence type="ECO:0000256" key="1">
    <source>
        <dbReference type="SAM" id="SignalP"/>
    </source>
</evidence>
<dbReference type="InterPro" id="IPR018247">
    <property type="entry name" value="EF_Hand_1_Ca_BS"/>
</dbReference>
<feature type="signal peptide" evidence="1">
    <location>
        <begin position="1"/>
        <end position="21"/>
    </location>
</feature>
<dbReference type="SUPFAM" id="SSF47473">
    <property type="entry name" value="EF-hand"/>
    <property type="match status" value="1"/>
</dbReference>
<dbReference type="Pfam" id="PF13202">
    <property type="entry name" value="EF-hand_5"/>
    <property type="match status" value="1"/>
</dbReference>
<dbReference type="InterPro" id="IPR002048">
    <property type="entry name" value="EF_hand_dom"/>
</dbReference>
<dbReference type="PROSITE" id="PS00018">
    <property type="entry name" value="EF_HAND_1"/>
    <property type="match status" value="1"/>
</dbReference>
<organism evidence="3 4">
    <name type="scientific">Cognatishimia activa</name>
    <dbReference type="NCBI Taxonomy" id="1715691"/>
    <lineage>
        <taxon>Bacteria</taxon>
        <taxon>Pseudomonadati</taxon>
        <taxon>Pseudomonadota</taxon>
        <taxon>Alphaproteobacteria</taxon>
        <taxon>Rhodobacterales</taxon>
        <taxon>Paracoccaceae</taxon>
        <taxon>Cognatishimia</taxon>
    </lineage>
</organism>
<evidence type="ECO:0000259" key="2">
    <source>
        <dbReference type="PROSITE" id="PS50222"/>
    </source>
</evidence>
<dbReference type="AlphaFoldDB" id="A0A0P1IYI9"/>
<dbReference type="Proteomes" id="UP000051184">
    <property type="component" value="Unassembled WGS sequence"/>
</dbReference>
<dbReference type="InterPro" id="IPR011992">
    <property type="entry name" value="EF-hand-dom_pair"/>
</dbReference>
<dbReference type="EMBL" id="CYUE01000020">
    <property type="protein sequence ID" value="CUK26860.1"/>
    <property type="molecule type" value="Genomic_DNA"/>
</dbReference>
<dbReference type="GO" id="GO:0005509">
    <property type="term" value="F:calcium ion binding"/>
    <property type="evidence" value="ECO:0007669"/>
    <property type="project" value="InterPro"/>
</dbReference>
<evidence type="ECO:0000313" key="3">
    <source>
        <dbReference type="EMBL" id="CUK26860.1"/>
    </source>
</evidence>
<accession>A0A0P1IYI9</accession>
<name>A0A0P1IYI9_9RHOB</name>
<feature type="chain" id="PRO_5006065756" evidence="1">
    <location>
        <begin position="22"/>
        <end position="78"/>
    </location>
</feature>
<dbReference type="Gene3D" id="1.10.238.10">
    <property type="entry name" value="EF-hand"/>
    <property type="match status" value="1"/>
</dbReference>
<feature type="domain" description="EF-hand" evidence="2">
    <location>
        <begin position="42"/>
        <end position="77"/>
    </location>
</feature>
<evidence type="ECO:0000313" key="4">
    <source>
        <dbReference type="Proteomes" id="UP000051184"/>
    </source>
</evidence>
<keyword evidence="4" id="KW-1185">Reference proteome</keyword>
<keyword evidence="1" id="KW-0732">Signal</keyword>
<gene>
    <name evidence="3" type="ORF">TA5114_02678</name>
</gene>
<proteinExistence type="predicted"/>
<dbReference type="STRING" id="1715691.TA5113_01510"/>
<dbReference type="OrthoDB" id="5470953at2"/>
<dbReference type="PROSITE" id="PS50222">
    <property type="entry name" value="EF_HAND_2"/>
    <property type="match status" value="1"/>
</dbReference>
<protein>
    <submittedName>
        <fullName evidence="3">EF hand</fullName>
    </submittedName>
</protein>